<dbReference type="Pfam" id="PF10253">
    <property type="entry name" value="PRCC"/>
    <property type="match status" value="1"/>
</dbReference>
<sequence length="336" mass="37643">MKVSSQSLIGGYSSDSSSSSDFETQRAQEKGEQEETLSVKRRKLHELKSLKEKKENYQRATNEASKATKANDASGIRNPISISSFLPPPKNNNKRPLIENDDDNNSEKKNLGASLSYKTRTLGGAIKNQFNGVSVRDKETEYFTDDELDEMPESEIKSSVNVTSFLPNSLLRKKKSKKQYSPPITTKSGSKSNFSIDSHSIFPSNHPSVSTPREKSSSLNYASLESIPKPPILDPITSAPGNEPISNENSMKLKIPENSNVLEFNMDDFYKENNELISKGAVPTAIKDVKTYNANSKNQLSSLIKFTNDEDNSIALQEKFKKEKNNQRKIREKYGW</sequence>
<feature type="compositionally biased region" description="Low complexity" evidence="1">
    <location>
        <begin position="1"/>
        <end position="20"/>
    </location>
</feature>
<feature type="compositionally biased region" description="Basic and acidic residues" evidence="1">
    <location>
        <begin position="46"/>
        <end position="57"/>
    </location>
</feature>
<organism evidence="2 3">
    <name type="scientific">Saccharomycopsis crataegensis</name>
    <dbReference type="NCBI Taxonomy" id="43959"/>
    <lineage>
        <taxon>Eukaryota</taxon>
        <taxon>Fungi</taxon>
        <taxon>Dikarya</taxon>
        <taxon>Ascomycota</taxon>
        <taxon>Saccharomycotina</taxon>
        <taxon>Saccharomycetes</taxon>
        <taxon>Saccharomycopsidaceae</taxon>
        <taxon>Saccharomycopsis</taxon>
    </lineage>
</organism>
<gene>
    <name evidence="2" type="ORF">DASC09_013570</name>
</gene>
<dbReference type="AlphaFoldDB" id="A0AAV5QGW8"/>
<feature type="compositionally biased region" description="Polar residues" evidence="1">
    <location>
        <begin position="182"/>
        <end position="217"/>
    </location>
</feature>
<feature type="region of interest" description="Disordered" evidence="1">
    <location>
        <begin position="230"/>
        <end position="252"/>
    </location>
</feature>
<feature type="region of interest" description="Disordered" evidence="1">
    <location>
        <begin position="173"/>
        <end position="217"/>
    </location>
</feature>
<dbReference type="RefSeq" id="XP_064851032.1">
    <property type="nucleotide sequence ID" value="XM_064994960.1"/>
</dbReference>
<dbReference type="GeneID" id="90072011"/>
<feature type="compositionally biased region" description="Basic and acidic residues" evidence="1">
    <location>
        <begin position="23"/>
        <end position="33"/>
    </location>
</feature>
<name>A0AAV5QGW8_9ASCO</name>
<proteinExistence type="predicted"/>
<dbReference type="Proteomes" id="UP001360560">
    <property type="component" value="Unassembled WGS sequence"/>
</dbReference>
<dbReference type="InterPro" id="IPR018800">
    <property type="entry name" value="PRCC"/>
</dbReference>
<dbReference type="EMBL" id="BTFZ01000002">
    <property type="protein sequence ID" value="GMM34032.1"/>
    <property type="molecule type" value="Genomic_DNA"/>
</dbReference>
<feature type="region of interest" description="Disordered" evidence="1">
    <location>
        <begin position="1"/>
        <end position="110"/>
    </location>
</feature>
<keyword evidence="3" id="KW-1185">Reference proteome</keyword>
<evidence type="ECO:0000313" key="3">
    <source>
        <dbReference type="Proteomes" id="UP001360560"/>
    </source>
</evidence>
<reference evidence="2 3" key="1">
    <citation type="journal article" date="2023" name="Elife">
        <title>Identification of key yeast species and microbe-microbe interactions impacting larval growth of Drosophila in the wild.</title>
        <authorList>
            <person name="Mure A."/>
            <person name="Sugiura Y."/>
            <person name="Maeda R."/>
            <person name="Honda K."/>
            <person name="Sakurai N."/>
            <person name="Takahashi Y."/>
            <person name="Watada M."/>
            <person name="Katoh T."/>
            <person name="Gotoh A."/>
            <person name="Gotoh Y."/>
            <person name="Taniguchi I."/>
            <person name="Nakamura K."/>
            <person name="Hayashi T."/>
            <person name="Katayama T."/>
            <person name="Uemura T."/>
            <person name="Hattori Y."/>
        </authorList>
    </citation>
    <scope>NUCLEOTIDE SEQUENCE [LARGE SCALE GENOMIC DNA]</scope>
    <source>
        <strain evidence="2 3">SC-9</strain>
    </source>
</reference>
<protein>
    <submittedName>
        <fullName evidence="2">Uncharacterized protein</fullName>
    </submittedName>
</protein>
<evidence type="ECO:0000313" key="2">
    <source>
        <dbReference type="EMBL" id="GMM34032.1"/>
    </source>
</evidence>
<comment type="caution">
    <text evidence="2">The sequence shown here is derived from an EMBL/GenBank/DDBJ whole genome shotgun (WGS) entry which is preliminary data.</text>
</comment>
<accession>A0AAV5QGW8</accession>
<evidence type="ECO:0000256" key="1">
    <source>
        <dbReference type="SAM" id="MobiDB-lite"/>
    </source>
</evidence>